<dbReference type="Pfam" id="PF00385">
    <property type="entry name" value="Chromo"/>
    <property type="match status" value="1"/>
</dbReference>
<dbReference type="InterPro" id="IPR023779">
    <property type="entry name" value="Chromodomain_CS"/>
</dbReference>
<dbReference type="PROSITE" id="PS50013">
    <property type="entry name" value="CHROMO_2"/>
    <property type="match status" value="1"/>
</dbReference>
<proteinExistence type="predicted"/>
<dbReference type="PROSITE" id="PS00598">
    <property type="entry name" value="CHROMO_1"/>
    <property type="match status" value="1"/>
</dbReference>
<dbReference type="InterPro" id="IPR016197">
    <property type="entry name" value="Chromo-like_dom_sf"/>
</dbReference>
<keyword evidence="2" id="KW-0539">Nucleus</keyword>
<name>A0AAD2GTJ7_9AGAR</name>
<comment type="caution">
    <text evidence="4">The sequence shown here is derived from an EMBL/GenBank/DDBJ whole genome shotgun (WGS) entry which is preliminary data.</text>
</comment>
<evidence type="ECO:0000256" key="1">
    <source>
        <dbReference type="ARBA" id="ARBA00004123"/>
    </source>
</evidence>
<feature type="domain" description="Chromo" evidence="3">
    <location>
        <begin position="101"/>
        <end position="160"/>
    </location>
</feature>
<dbReference type="Proteomes" id="UP001295794">
    <property type="component" value="Unassembled WGS sequence"/>
</dbReference>
<evidence type="ECO:0000259" key="3">
    <source>
        <dbReference type="PROSITE" id="PS50013"/>
    </source>
</evidence>
<dbReference type="GO" id="GO:0006338">
    <property type="term" value="P:chromatin remodeling"/>
    <property type="evidence" value="ECO:0007669"/>
    <property type="project" value="UniProtKB-ARBA"/>
</dbReference>
<dbReference type="SMART" id="SM00298">
    <property type="entry name" value="CHROMO"/>
    <property type="match status" value="1"/>
</dbReference>
<dbReference type="InterPro" id="IPR023780">
    <property type="entry name" value="Chromo_domain"/>
</dbReference>
<dbReference type="AlphaFoldDB" id="A0AAD2GTJ7"/>
<reference evidence="4" key="1">
    <citation type="submission" date="2023-11" db="EMBL/GenBank/DDBJ databases">
        <authorList>
            <person name="De Vega J J."/>
            <person name="De Vega J J."/>
        </authorList>
    </citation>
    <scope>NUCLEOTIDE SEQUENCE</scope>
</reference>
<evidence type="ECO:0000313" key="5">
    <source>
        <dbReference type="Proteomes" id="UP001295794"/>
    </source>
</evidence>
<keyword evidence="5" id="KW-1185">Reference proteome</keyword>
<dbReference type="Pfam" id="PF24626">
    <property type="entry name" value="SH3_Tf2-1"/>
    <property type="match status" value="1"/>
</dbReference>
<organism evidence="4 5">
    <name type="scientific">Mycena citricolor</name>
    <dbReference type="NCBI Taxonomy" id="2018698"/>
    <lineage>
        <taxon>Eukaryota</taxon>
        <taxon>Fungi</taxon>
        <taxon>Dikarya</taxon>
        <taxon>Basidiomycota</taxon>
        <taxon>Agaricomycotina</taxon>
        <taxon>Agaricomycetes</taxon>
        <taxon>Agaricomycetidae</taxon>
        <taxon>Agaricales</taxon>
        <taxon>Marasmiineae</taxon>
        <taxon>Mycenaceae</taxon>
        <taxon>Mycena</taxon>
    </lineage>
</organism>
<evidence type="ECO:0000256" key="2">
    <source>
        <dbReference type="ARBA" id="ARBA00023242"/>
    </source>
</evidence>
<accession>A0AAD2GTJ7</accession>
<dbReference type="GO" id="GO:0005634">
    <property type="term" value="C:nucleus"/>
    <property type="evidence" value="ECO:0007669"/>
    <property type="project" value="UniProtKB-SubCell"/>
</dbReference>
<dbReference type="EMBL" id="CAVNYO010000028">
    <property type="protein sequence ID" value="CAK5262890.1"/>
    <property type="molecule type" value="Genomic_DNA"/>
</dbReference>
<sequence>MKKYYDKQRKEVPELKVGMKVYIEGDNIETDRPSKKMSDKRLGPYKVLEKVGAAAWKLDLPDTDRRHPVFNESLLTPYHKPPPHRQEKRPVARMIGGAEEWEVEEIVKERKVGRGKQYLVKWKGWPHSKNTWEPSRHLTHAKRVLRDWQRKQSNPDTRIRLLPTLKTGHWDYLIHRYKPRDERLPYPQRQLFDPYKNIFTPIGLVNEDIDPREGVMS</sequence>
<dbReference type="InterPro" id="IPR000953">
    <property type="entry name" value="Chromo/chromo_shadow_dom"/>
</dbReference>
<dbReference type="CDD" id="cd00024">
    <property type="entry name" value="CD_CSD"/>
    <property type="match status" value="1"/>
</dbReference>
<dbReference type="SUPFAM" id="SSF54160">
    <property type="entry name" value="Chromo domain-like"/>
    <property type="match status" value="1"/>
</dbReference>
<protein>
    <recommendedName>
        <fullName evidence="3">Chromo domain-containing protein</fullName>
    </recommendedName>
</protein>
<dbReference type="PANTHER" id="PTHR22812">
    <property type="entry name" value="CHROMOBOX PROTEIN"/>
    <property type="match status" value="1"/>
</dbReference>
<dbReference type="Gene3D" id="2.40.50.40">
    <property type="match status" value="1"/>
</dbReference>
<evidence type="ECO:0000313" key="4">
    <source>
        <dbReference type="EMBL" id="CAK5262890.1"/>
    </source>
</evidence>
<gene>
    <name evidence="4" type="ORF">MYCIT1_LOCUS1949</name>
</gene>
<dbReference type="InterPro" id="IPR056924">
    <property type="entry name" value="SH3_Tf2-1"/>
</dbReference>
<dbReference type="InterPro" id="IPR051219">
    <property type="entry name" value="Heterochromatin_chromo-domain"/>
</dbReference>
<comment type="subcellular location">
    <subcellularLocation>
        <location evidence="1">Nucleus</location>
    </subcellularLocation>
</comment>